<evidence type="ECO:0000256" key="2">
    <source>
        <dbReference type="ARBA" id="ARBA00022763"/>
    </source>
</evidence>
<organism evidence="15 16">
    <name type="scientific">Methylobacillus flagellatus (strain ATCC 51484 / DSM 6875 / VKM B-1610 / KT)</name>
    <dbReference type="NCBI Taxonomy" id="265072"/>
    <lineage>
        <taxon>Bacteria</taxon>
        <taxon>Pseudomonadati</taxon>
        <taxon>Pseudomonadota</taxon>
        <taxon>Betaproteobacteria</taxon>
        <taxon>Nitrosomonadales</taxon>
        <taxon>Methylophilaceae</taxon>
        <taxon>Methylobacillus</taxon>
    </lineage>
</organism>
<dbReference type="InterPro" id="IPR035901">
    <property type="entry name" value="GIY-YIG_endonuc_sf"/>
</dbReference>
<protein>
    <recommendedName>
        <fullName evidence="10">Excinuclease cho</fullName>
        <ecNumber evidence="1">2.7.7.7</ecNumber>
    </recommendedName>
    <alternativeName>
        <fullName evidence="12">Endonuclease cho</fullName>
    </alternativeName>
    <alternativeName>
        <fullName evidence="11">UvrC homolog protein</fullName>
    </alternativeName>
</protein>
<dbReference type="SUPFAM" id="SSF53098">
    <property type="entry name" value="Ribonuclease H-like"/>
    <property type="match status" value="1"/>
</dbReference>
<dbReference type="GO" id="GO:0003887">
    <property type="term" value="F:DNA-directed DNA polymerase activity"/>
    <property type="evidence" value="ECO:0007669"/>
    <property type="project" value="UniProtKB-EC"/>
</dbReference>
<dbReference type="SMART" id="SM00465">
    <property type="entry name" value="GIYc"/>
    <property type="match status" value="1"/>
</dbReference>
<dbReference type="InterPro" id="IPR036397">
    <property type="entry name" value="RNaseH_sf"/>
</dbReference>
<dbReference type="CDD" id="cd06127">
    <property type="entry name" value="DEDDh"/>
    <property type="match status" value="1"/>
</dbReference>
<dbReference type="CDD" id="cd10434">
    <property type="entry name" value="GIY-YIG_UvrC_Cho"/>
    <property type="match status" value="1"/>
</dbReference>
<dbReference type="Gene3D" id="3.40.1440.10">
    <property type="entry name" value="GIY-YIG endonuclease"/>
    <property type="match status" value="1"/>
</dbReference>
<dbReference type="GO" id="GO:0003677">
    <property type="term" value="F:DNA binding"/>
    <property type="evidence" value="ECO:0007669"/>
    <property type="project" value="InterPro"/>
</dbReference>
<dbReference type="GO" id="GO:0006289">
    <property type="term" value="P:nucleotide-excision repair"/>
    <property type="evidence" value="ECO:0007669"/>
    <property type="project" value="InterPro"/>
</dbReference>
<dbReference type="OrthoDB" id="9803913at2"/>
<comment type="subunit">
    <text evidence="9">DNA polymerase III contains a core (composed of alpha, epsilon and theta chains) that associates with a tau subunit. This core dimerizes to form the POLIII' complex. PolIII' associates with the gamma complex (composed of gamma, delta, delta', psi and chi chains) and with the beta chain to form the complete DNA polymerase III complex.</text>
</comment>
<dbReference type="InterPro" id="IPR013520">
    <property type="entry name" value="Ribonucl_H"/>
</dbReference>
<dbReference type="InterPro" id="IPR006054">
    <property type="entry name" value="DnaQ"/>
</dbReference>
<dbReference type="InterPro" id="IPR012337">
    <property type="entry name" value="RNaseH-like_sf"/>
</dbReference>
<dbReference type="RefSeq" id="WP_011479775.1">
    <property type="nucleotide sequence ID" value="NC_007947.1"/>
</dbReference>
<proteinExistence type="predicted"/>
<evidence type="ECO:0000313" key="15">
    <source>
        <dbReference type="EMBL" id="ABE49821.1"/>
    </source>
</evidence>
<dbReference type="GO" id="GO:0009432">
    <property type="term" value="P:SOS response"/>
    <property type="evidence" value="ECO:0007669"/>
    <property type="project" value="UniProtKB-KW"/>
</dbReference>
<keyword evidence="3" id="KW-0228">DNA excision</keyword>
<evidence type="ECO:0000256" key="6">
    <source>
        <dbReference type="ARBA" id="ARBA00023204"/>
    </source>
</evidence>
<evidence type="ECO:0000256" key="9">
    <source>
        <dbReference type="ARBA" id="ARBA00026073"/>
    </source>
</evidence>
<gene>
    <name evidence="15" type="ordered locus">Mfla_1553</name>
</gene>
<sequence>MLPAYVLLDLETTGATPVTDRITEIGLIRYENGIEVKRWQTLVNPEMHISPFITSITGISNAMVKDAPLFKDVANELLSHLHGAVLCAHNVRFDYGFLKNEFRRLDITLRQNVLCTVKLSRRLYPEYKSHGLDAIIARHGIACAARHRAMGDVEVMAEFLHIAEAEHGLEALRTAAGELLKGQSLPAGIDPQLVDDIPEAPGVYIFYGENDLPLYIGKSVNLRNRVLSHFNSDHARARGMRITQEIKHIEWIETAGEFGALLLEARLIKERQPIHNRQLRREQQLCSWHLAPSATQHPLLTLVAQDEMTQDLLGELYGTYRTKRQAIEALRQLALVHGLCPQYLGLESGNGPCFSYQLKRCKGVCCHQEPPEMHYLRLKQALISHRLKSWPYPGKIGIRETNPKRGKSAVHVFEHWCYLGSADDHDSLDIMRHTKTAFIFDIDTYKLLLKQLNKPGVQLLQL</sequence>
<dbReference type="Pfam" id="PF01541">
    <property type="entry name" value="GIY-YIG"/>
    <property type="match status" value="1"/>
</dbReference>
<dbReference type="eggNOG" id="COG2176">
    <property type="taxonomic scope" value="Bacteria"/>
</dbReference>
<dbReference type="GO" id="GO:0004527">
    <property type="term" value="F:exonuclease activity"/>
    <property type="evidence" value="ECO:0007669"/>
    <property type="project" value="UniProtKB-ARBA"/>
</dbReference>
<evidence type="ECO:0000259" key="14">
    <source>
        <dbReference type="PROSITE" id="PS50164"/>
    </source>
</evidence>
<dbReference type="NCBIfam" id="TIGR00573">
    <property type="entry name" value="dnaq"/>
    <property type="match status" value="1"/>
</dbReference>
<keyword evidence="6" id="KW-0234">DNA repair</keyword>
<evidence type="ECO:0000256" key="1">
    <source>
        <dbReference type="ARBA" id="ARBA00012417"/>
    </source>
</evidence>
<keyword evidence="15" id="KW-0808">Transferase</keyword>
<comment type="catalytic activity">
    <reaction evidence="13">
        <text>DNA(n) + a 2'-deoxyribonucleoside 5'-triphosphate = DNA(n+1) + diphosphate</text>
        <dbReference type="Rhea" id="RHEA:22508"/>
        <dbReference type="Rhea" id="RHEA-COMP:17339"/>
        <dbReference type="Rhea" id="RHEA-COMP:17340"/>
        <dbReference type="ChEBI" id="CHEBI:33019"/>
        <dbReference type="ChEBI" id="CHEBI:61560"/>
        <dbReference type="ChEBI" id="CHEBI:173112"/>
        <dbReference type="EC" id="2.7.7.7"/>
    </reaction>
</comment>
<evidence type="ECO:0000256" key="12">
    <source>
        <dbReference type="ARBA" id="ARBA00042732"/>
    </source>
</evidence>
<name>Q1H116_METFK</name>
<dbReference type="PROSITE" id="PS50164">
    <property type="entry name" value="GIY_YIG"/>
    <property type="match status" value="1"/>
</dbReference>
<dbReference type="GO" id="GO:0006260">
    <property type="term" value="P:DNA replication"/>
    <property type="evidence" value="ECO:0007669"/>
    <property type="project" value="InterPro"/>
</dbReference>
<keyword evidence="2" id="KW-0227">DNA damage</keyword>
<comment type="function">
    <text evidence="8">DNA polymerase III is a complex, multichain enzyme responsible for most of the replicative synthesis in bacteria. The epsilon subunit contain the editing function and is a proofreading 3'-5' exonuclease.</text>
</comment>
<dbReference type="Pfam" id="PF00929">
    <property type="entry name" value="RNase_T"/>
    <property type="match status" value="1"/>
</dbReference>
<dbReference type="eggNOG" id="COG0322">
    <property type="taxonomic scope" value="Bacteria"/>
</dbReference>
<dbReference type="InterPro" id="IPR047296">
    <property type="entry name" value="GIY-YIG_UvrC_Cho"/>
</dbReference>
<evidence type="ECO:0000313" key="16">
    <source>
        <dbReference type="Proteomes" id="UP000002440"/>
    </source>
</evidence>
<dbReference type="SUPFAM" id="SSF82771">
    <property type="entry name" value="GIY-YIG endonuclease"/>
    <property type="match status" value="1"/>
</dbReference>
<keyword evidence="15" id="KW-0548">Nucleotidyltransferase</keyword>
<dbReference type="PANTHER" id="PTHR30562:SF10">
    <property type="entry name" value="EXCINUCLEASE CHO"/>
    <property type="match status" value="1"/>
</dbReference>
<dbReference type="InterPro" id="IPR000305">
    <property type="entry name" value="GIY-YIG_endonuc"/>
</dbReference>
<dbReference type="InterPro" id="IPR050066">
    <property type="entry name" value="UvrABC_protein_C"/>
</dbReference>
<reference evidence="15 16" key="1">
    <citation type="submission" date="2006-03" db="EMBL/GenBank/DDBJ databases">
        <title>Complete sequence of Methylobacillus flagellatus KT.</title>
        <authorList>
            <consortium name="US DOE Joint Genome Institute"/>
            <person name="Copeland A."/>
            <person name="Lucas S."/>
            <person name="Lapidus A."/>
            <person name="Barry K."/>
            <person name="Detter J.C."/>
            <person name="Glavina del Rio T."/>
            <person name="Hammon N."/>
            <person name="Israni S."/>
            <person name="Dalin E."/>
            <person name="Tice H."/>
            <person name="Pitluck S."/>
            <person name="Brettin T."/>
            <person name="Bruce D."/>
            <person name="Han C."/>
            <person name="Tapia R."/>
            <person name="Saunders E."/>
            <person name="Gilna P."/>
            <person name="Schmutz J."/>
            <person name="Larimer F."/>
            <person name="Land M."/>
            <person name="Kyrpides N."/>
            <person name="Anderson I."/>
            <person name="Richardson P."/>
        </authorList>
    </citation>
    <scope>NUCLEOTIDE SEQUENCE [LARGE SCALE GENOMIC DNA]</scope>
    <source>
        <strain evidence="16">KT / ATCC 51484 / DSM 6875</strain>
    </source>
</reference>
<keyword evidence="7" id="KW-0742">SOS response</keyword>
<evidence type="ECO:0000256" key="8">
    <source>
        <dbReference type="ARBA" id="ARBA00025483"/>
    </source>
</evidence>
<evidence type="ECO:0000256" key="3">
    <source>
        <dbReference type="ARBA" id="ARBA00022769"/>
    </source>
</evidence>
<dbReference type="PANTHER" id="PTHR30562">
    <property type="entry name" value="UVRC/OXIDOREDUCTASE"/>
    <property type="match status" value="1"/>
</dbReference>
<dbReference type="KEGG" id="mfa:Mfla_1553"/>
<dbReference type="Gene3D" id="3.30.420.10">
    <property type="entry name" value="Ribonuclease H-like superfamily/Ribonuclease H"/>
    <property type="match status" value="1"/>
</dbReference>
<evidence type="ECO:0000256" key="7">
    <source>
        <dbReference type="ARBA" id="ARBA00023236"/>
    </source>
</evidence>
<keyword evidence="4" id="KW-0378">Hydrolase</keyword>
<dbReference type="HOGENOM" id="CLU_030720_0_0_4"/>
<feature type="domain" description="GIY-YIG" evidence="14">
    <location>
        <begin position="199"/>
        <end position="277"/>
    </location>
</feature>
<evidence type="ECO:0000256" key="5">
    <source>
        <dbReference type="ARBA" id="ARBA00022881"/>
    </source>
</evidence>
<keyword evidence="16" id="KW-1185">Reference proteome</keyword>
<dbReference type="AlphaFoldDB" id="Q1H116"/>
<dbReference type="EMBL" id="CP000284">
    <property type="protein sequence ID" value="ABE49821.1"/>
    <property type="molecule type" value="Genomic_DNA"/>
</dbReference>
<evidence type="ECO:0000256" key="13">
    <source>
        <dbReference type="ARBA" id="ARBA00049244"/>
    </source>
</evidence>
<dbReference type="FunFam" id="3.30.420.10:FF:000045">
    <property type="entry name" value="3'-5' exonuclease DinG"/>
    <property type="match status" value="1"/>
</dbReference>
<accession>Q1H116</accession>
<dbReference type="Proteomes" id="UP000002440">
    <property type="component" value="Chromosome"/>
</dbReference>
<keyword evidence="5" id="KW-0267">Excision nuclease</keyword>
<evidence type="ECO:0000256" key="11">
    <source>
        <dbReference type="ARBA" id="ARBA00042138"/>
    </source>
</evidence>
<dbReference type="GO" id="GO:0009380">
    <property type="term" value="C:excinuclease repair complex"/>
    <property type="evidence" value="ECO:0007669"/>
    <property type="project" value="TreeGrafter"/>
</dbReference>
<dbReference type="SMART" id="SM00479">
    <property type="entry name" value="EXOIII"/>
    <property type="match status" value="1"/>
</dbReference>
<dbReference type="EC" id="2.7.7.7" evidence="1"/>
<dbReference type="STRING" id="265072.Mfla_1553"/>
<evidence type="ECO:0000256" key="4">
    <source>
        <dbReference type="ARBA" id="ARBA00022801"/>
    </source>
</evidence>
<evidence type="ECO:0000256" key="10">
    <source>
        <dbReference type="ARBA" id="ARBA00040756"/>
    </source>
</evidence>